<name>A0A699HNI2_TANCI</name>
<sequence length="568" mass="63867">MVTKLRNEITKFEQKPHESLIEAWERYKLSIDRCPNHNMVLVTQINTFYNGLTLSHRDTINAAAGGTFMQKTPKECYELIENMTAHHNYWDTSAIRDETSRNISSTSTTENPEPSMATLKRLLMLLQLSSNTVPNPQEDLKAITTRSGVTLAEPSVSPHILSTEIDQEPKTITDQVLTRSTNNVLPLVVQLSPASTSFSTISSSKMPEVTKDTVQPSTKKFQPLVAQTQILIYELIVALKPKPTIPYPSRVNKQKLRKKDDNLALKFVEIFRNLHFELSFANALLHMPKFALMLKSLLNNKEKLFDLATTPVSENCSVVILKKLPEKLGDPDKSLIPYDFLEFDECLDLADLGASINLMPLFIWKKLSFPELTSTQMILELADRSTNQPAGIAKVVFLKLGKFHFPTDFVSVNYVHDACVPLILRRPFLQIERTLIDCTLIDVYGEELTHRVDDEAITFKVGQTSTYSYNDVESINRIGVIDVACEEHVQEVLGFFDNSKSGNPTPISDPIFALSSHSLTPFEGGDFILEEIKACLTSESIQTGIDDANLDLEGYIRLLEELLNNDPS</sequence>
<dbReference type="InterPro" id="IPR021109">
    <property type="entry name" value="Peptidase_aspartic_dom_sf"/>
</dbReference>
<feature type="non-terminal residue" evidence="1">
    <location>
        <position position="568"/>
    </location>
</feature>
<organism evidence="1">
    <name type="scientific">Tanacetum cinerariifolium</name>
    <name type="common">Dalmatian daisy</name>
    <name type="synonym">Chrysanthemum cinerariifolium</name>
    <dbReference type="NCBI Taxonomy" id="118510"/>
    <lineage>
        <taxon>Eukaryota</taxon>
        <taxon>Viridiplantae</taxon>
        <taxon>Streptophyta</taxon>
        <taxon>Embryophyta</taxon>
        <taxon>Tracheophyta</taxon>
        <taxon>Spermatophyta</taxon>
        <taxon>Magnoliopsida</taxon>
        <taxon>eudicotyledons</taxon>
        <taxon>Gunneridae</taxon>
        <taxon>Pentapetalae</taxon>
        <taxon>asterids</taxon>
        <taxon>campanulids</taxon>
        <taxon>Asterales</taxon>
        <taxon>Asteraceae</taxon>
        <taxon>Asteroideae</taxon>
        <taxon>Anthemideae</taxon>
        <taxon>Anthemidinae</taxon>
        <taxon>Tanacetum</taxon>
    </lineage>
</organism>
<gene>
    <name evidence="1" type="ORF">Tci_421986</name>
</gene>
<protein>
    <recommendedName>
        <fullName evidence="2">Reverse transcriptase domain-containing protein</fullName>
    </recommendedName>
</protein>
<dbReference type="PANTHER" id="PTHR33067">
    <property type="entry name" value="RNA-DIRECTED DNA POLYMERASE-RELATED"/>
    <property type="match status" value="1"/>
</dbReference>
<accession>A0A699HNI2</accession>
<dbReference type="EMBL" id="BKCJ010183779">
    <property type="protein sequence ID" value="GEY50012.1"/>
    <property type="molecule type" value="Genomic_DNA"/>
</dbReference>
<evidence type="ECO:0008006" key="2">
    <source>
        <dbReference type="Google" id="ProtNLM"/>
    </source>
</evidence>
<dbReference type="AlphaFoldDB" id="A0A699HNI2"/>
<dbReference type="Gene3D" id="2.40.70.10">
    <property type="entry name" value="Acid Proteases"/>
    <property type="match status" value="1"/>
</dbReference>
<dbReference type="PANTHER" id="PTHR33067:SF35">
    <property type="entry name" value="ASPARTIC PEPTIDASE DDI1-TYPE DOMAIN-CONTAINING PROTEIN"/>
    <property type="match status" value="1"/>
</dbReference>
<evidence type="ECO:0000313" key="1">
    <source>
        <dbReference type="EMBL" id="GEY50012.1"/>
    </source>
</evidence>
<proteinExistence type="predicted"/>
<reference evidence="1" key="1">
    <citation type="journal article" date="2019" name="Sci. Rep.">
        <title>Draft genome of Tanacetum cinerariifolium, the natural source of mosquito coil.</title>
        <authorList>
            <person name="Yamashiro T."/>
            <person name="Shiraishi A."/>
            <person name="Satake H."/>
            <person name="Nakayama K."/>
        </authorList>
    </citation>
    <scope>NUCLEOTIDE SEQUENCE</scope>
</reference>
<dbReference type="CDD" id="cd00303">
    <property type="entry name" value="retropepsin_like"/>
    <property type="match status" value="1"/>
</dbReference>
<comment type="caution">
    <text evidence="1">The sequence shown here is derived from an EMBL/GenBank/DDBJ whole genome shotgun (WGS) entry which is preliminary data.</text>
</comment>